<gene>
    <name evidence="3" type="primary">AUGUSTUS-3.0.2_09701</name>
    <name evidence="3" type="ORF">TcasGA2_TC009701</name>
</gene>
<proteinExistence type="predicted"/>
<sequence>MKRLLLLVCLSTLIICTTPKKEKCLTQEDCENMTSEYEKYRACMERRTKRSTDCYDEDSCDNCDCNTCSYNSCDSCSHKDSCCGQCCQSNACTTTNCCHQTCRAECRSNSCRTSCKKRCLDRTTQTQSSSQMSHRHESTSKHNITTVIHLNNVINNTNLINLPINVNNTVLNNITNEGHSGGGYFGSYVQGASKEQCCTTVGPRQCVPQNDFPFMRCFHVRRQTCGSMCTAPVVHYQKHEICDNDVNLQQPCRQQIVYIPQPQPRCAYQPTWPYVTCGNSQSQSCEGCYDHYIKREDLTKCSNFCYDDGYGAGPYYRQGPFYRPGFAHVPSCVQTGTCGYGWDGYEGYGGAPSGFPYMYPPQTYPYIIEDCENGTCAEPAIQWSGPVDEKSIDIKDDKNIQWFQPDKMMNIETEVKNSPRSGRYAEIRIKHAKKHKTKATTSTTVESSSAGTSPTTAASVVIATTTASN</sequence>
<evidence type="ECO:0000256" key="2">
    <source>
        <dbReference type="SAM" id="SignalP"/>
    </source>
</evidence>
<feature type="signal peptide" evidence="2">
    <location>
        <begin position="1"/>
        <end position="19"/>
    </location>
</feature>
<evidence type="ECO:0000313" key="4">
    <source>
        <dbReference type="Proteomes" id="UP000007266"/>
    </source>
</evidence>
<dbReference type="InParanoid" id="D6WU49"/>
<accession>D6WU49</accession>
<dbReference type="OrthoDB" id="7694007at2759"/>
<dbReference type="PhylomeDB" id="D6WU49"/>
<keyword evidence="4" id="KW-1185">Reference proteome</keyword>
<feature type="region of interest" description="Disordered" evidence="1">
    <location>
        <begin position="435"/>
        <end position="469"/>
    </location>
</feature>
<reference evidence="3 4" key="1">
    <citation type="journal article" date="2008" name="Nature">
        <title>The genome of the model beetle and pest Tribolium castaneum.</title>
        <authorList>
            <consortium name="Tribolium Genome Sequencing Consortium"/>
            <person name="Richards S."/>
            <person name="Gibbs R.A."/>
            <person name="Weinstock G.M."/>
            <person name="Brown S.J."/>
            <person name="Denell R."/>
            <person name="Beeman R.W."/>
            <person name="Gibbs R."/>
            <person name="Beeman R.W."/>
            <person name="Brown S.J."/>
            <person name="Bucher G."/>
            <person name="Friedrich M."/>
            <person name="Grimmelikhuijzen C.J."/>
            <person name="Klingler M."/>
            <person name="Lorenzen M."/>
            <person name="Richards S."/>
            <person name="Roth S."/>
            <person name="Schroder R."/>
            <person name="Tautz D."/>
            <person name="Zdobnov E.M."/>
            <person name="Muzny D."/>
            <person name="Gibbs R.A."/>
            <person name="Weinstock G.M."/>
            <person name="Attaway T."/>
            <person name="Bell S."/>
            <person name="Buhay C.J."/>
            <person name="Chandrabose M.N."/>
            <person name="Chavez D."/>
            <person name="Clerk-Blankenburg K.P."/>
            <person name="Cree A."/>
            <person name="Dao M."/>
            <person name="Davis C."/>
            <person name="Chacko J."/>
            <person name="Dinh H."/>
            <person name="Dugan-Rocha S."/>
            <person name="Fowler G."/>
            <person name="Garner T.T."/>
            <person name="Garnes J."/>
            <person name="Gnirke A."/>
            <person name="Hawes A."/>
            <person name="Hernandez J."/>
            <person name="Hines S."/>
            <person name="Holder M."/>
            <person name="Hume J."/>
            <person name="Jhangiani S.N."/>
            <person name="Joshi V."/>
            <person name="Khan Z.M."/>
            <person name="Jackson L."/>
            <person name="Kovar C."/>
            <person name="Kowis A."/>
            <person name="Lee S."/>
            <person name="Lewis L.R."/>
            <person name="Margolis J."/>
            <person name="Morgan M."/>
            <person name="Nazareth L.V."/>
            <person name="Nguyen N."/>
            <person name="Okwuonu G."/>
            <person name="Parker D."/>
            <person name="Richards S."/>
            <person name="Ruiz S.J."/>
            <person name="Santibanez J."/>
            <person name="Savard J."/>
            <person name="Scherer S.E."/>
            <person name="Schneider B."/>
            <person name="Sodergren E."/>
            <person name="Tautz D."/>
            <person name="Vattahil S."/>
            <person name="Villasana D."/>
            <person name="White C.S."/>
            <person name="Wright R."/>
            <person name="Park Y."/>
            <person name="Beeman R.W."/>
            <person name="Lord J."/>
            <person name="Oppert B."/>
            <person name="Lorenzen M."/>
            <person name="Brown S."/>
            <person name="Wang L."/>
            <person name="Savard J."/>
            <person name="Tautz D."/>
            <person name="Richards S."/>
            <person name="Weinstock G."/>
            <person name="Gibbs R.A."/>
            <person name="Liu Y."/>
            <person name="Worley K."/>
            <person name="Weinstock G."/>
            <person name="Elsik C.G."/>
            <person name="Reese J.T."/>
            <person name="Elhaik E."/>
            <person name="Landan G."/>
            <person name="Graur D."/>
            <person name="Arensburger P."/>
            <person name="Atkinson P."/>
            <person name="Beeman R.W."/>
            <person name="Beidler J."/>
            <person name="Brown S.J."/>
            <person name="Demuth J.P."/>
            <person name="Drury D.W."/>
            <person name="Du Y.Z."/>
            <person name="Fujiwara H."/>
            <person name="Lorenzen M."/>
            <person name="Maselli V."/>
            <person name="Osanai M."/>
            <person name="Park Y."/>
            <person name="Robertson H.M."/>
            <person name="Tu Z."/>
            <person name="Wang J.J."/>
            <person name="Wang S."/>
            <person name="Richards S."/>
            <person name="Song H."/>
            <person name="Zhang L."/>
            <person name="Sodergren E."/>
            <person name="Werner D."/>
            <person name="Stanke M."/>
            <person name="Morgenstern B."/>
            <person name="Solovyev V."/>
            <person name="Kosarev P."/>
            <person name="Brown G."/>
            <person name="Chen H.C."/>
            <person name="Ermolaeva O."/>
            <person name="Hlavina W."/>
            <person name="Kapustin Y."/>
            <person name="Kiryutin B."/>
            <person name="Kitts P."/>
            <person name="Maglott D."/>
            <person name="Pruitt K."/>
            <person name="Sapojnikov V."/>
            <person name="Souvorov A."/>
            <person name="Mackey A.J."/>
            <person name="Waterhouse R.M."/>
            <person name="Wyder S."/>
            <person name="Zdobnov E.M."/>
            <person name="Zdobnov E.M."/>
            <person name="Wyder S."/>
            <person name="Kriventseva E.V."/>
            <person name="Kadowaki T."/>
            <person name="Bork P."/>
            <person name="Aranda M."/>
            <person name="Bao R."/>
            <person name="Beermann A."/>
            <person name="Berns N."/>
            <person name="Bolognesi R."/>
            <person name="Bonneton F."/>
            <person name="Bopp D."/>
            <person name="Brown S.J."/>
            <person name="Bucher G."/>
            <person name="Butts T."/>
            <person name="Chaumot A."/>
            <person name="Denell R.E."/>
            <person name="Ferrier D.E."/>
            <person name="Friedrich M."/>
            <person name="Gordon C.M."/>
            <person name="Jindra M."/>
            <person name="Klingler M."/>
            <person name="Lan Q."/>
            <person name="Lattorff H.M."/>
            <person name="Laudet V."/>
            <person name="von Levetsow C."/>
            <person name="Liu Z."/>
            <person name="Lutz R."/>
            <person name="Lynch J.A."/>
            <person name="da Fonseca R.N."/>
            <person name="Posnien N."/>
            <person name="Reuter R."/>
            <person name="Roth S."/>
            <person name="Savard J."/>
            <person name="Schinko J.B."/>
            <person name="Schmitt C."/>
            <person name="Schoppmeier M."/>
            <person name="Schroder R."/>
            <person name="Shippy T.D."/>
            <person name="Simonnet F."/>
            <person name="Marques-Souza H."/>
            <person name="Tautz D."/>
            <person name="Tomoyasu Y."/>
            <person name="Trauner J."/>
            <person name="Van der Zee M."/>
            <person name="Vervoort M."/>
            <person name="Wittkopp N."/>
            <person name="Wimmer E.A."/>
            <person name="Yang X."/>
            <person name="Jones A.K."/>
            <person name="Sattelle D.B."/>
            <person name="Ebert P.R."/>
            <person name="Nelson D."/>
            <person name="Scott J.G."/>
            <person name="Beeman R.W."/>
            <person name="Muthukrishnan S."/>
            <person name="Kramer K.J."/>
            <person name="Arakane Y."/>
            <person name="Beeman R.W."/>
            <person name="Zhu Q."/>
            <person name="Hogenkamp D."/>
            <person name="Dixit R."/>
            <person name="Oppert B."/>
            <person name="Jiang H."/>
            <person name="Zou Z."/>
            <person name="Marshall J."/>
            <person name="Elpidina E."/>
            <person name="Vinokurov K."/>
            <person name="Oppert C."/>
            <person name="Zou Z."/>
            <person name="Evans J."/>
            <person name="Lu Z."/>
            <person name="Zhao P."/>
            <person name="Sumathipala N."/>
            <person name="Altincicek B."/>
            <person name="Vilcinskas A."/>
            <person name="Williams M."/>
            <person name="Hultmark D."/>
            <person name="Hetru C."/>
            <person name="Jiang H."/>
            <person name="Grimmelikhuijzen C.J."/>
            <person name="Hauser F."/>
            <person name="Cazzamali G."/>
            <person name="Williamson M."/>
            <person name="Park Y."/>
            <person name="Li B."/>
            <person name="Tanaka Y."/>
            <person name="Predel R."/>
            <person name="Neupert S."/>
            <person name="Schachtner J."/>
            <person name="Verleyen P."/>
            <person name="Raible F."/>
            <person name="Bork P."/>
            <person name="Friedrich M."/>
            <person name="Walden K.K."/>
            <person name="Robertson H.M."/>
            <person name="Angeli S."/>
            <person name="Foret S."/>
            <person name="Bucher G."/>
            <person name="Schuetz S."/>
            <person name="Maleszka R."/>
            <person name="Wimmer E.A."/>
            <person name="Beeman R.W."/>
            <person name="Lorenzen M."/>
            <person name="Tomoyasu Y."/>
            <person name="Miller S.C."/>
            <person name="Grossmann D."/>
            <person name="Bucher G."/>
        </authorList>
    </citation>
    <scope>NUCLEOTIDE SEQUENCE [LARGE SCALE GENOMIC DNA]</scope>
    <source>
        <strain evidence="3 4">Georgia GA2</strain>
    </source>
</reference>
<dbReference type="KEGG" id="tca:103313601"/>
<feature type="compositionally biased region" description="Low complexity" evidence="1">
    <location>
        <begin position="439"/>
        <end position="469"/>
    </location>
</feature>
<dbReference type="HOGENOM" id="CLU_583094_0_0_1"/>
<organism evidence="3 4">
    <name type="scientific">Tribolium castaneum</name>
    <name type="common">Red flour beetle</name>
    <dbReference type="NCBI Taxonomy" id="7070"/>
    <lineage>
        <taxon>Eukaryota</taxon>
        <taxon>Metazoa</taxon>
        <taxon>Ecdysozoa</taxon>
        <taxon>Arthropoda</taxon>
        <taxon>Hexapoda</taxon>
        <taxon>Insecta</taxon>
        <taxon>Pterygota</taxon>
        <taxon>Neoptera</taxon>
        <taxon>Endopterygota</taxon>
        <taxon>Coleoptera</taxon>
        <taxon>Polyphaga</taxon>
        <taxon>Cucujiformia</taxon>
        <taxon>Tenebrionidae</taxon>
        <taxon>Tenebrionidae incertae sedis</taxon>
        <taxon>Tribolium</taxon>
    </lineage>
</organism>
<name>D6WU49_TRICA</name>
<keyword evidence="2" id="KW-0732">Signal</keyword>
<evidence type="ECO:0000313" key="3">
    <source>
        <dbReference type="EMBL" id="EFA06767.1"/>
    </source>
</evidence>
<dbReference type="EMBL" id="KQ971352">
    <property type="protein sequence ID" value="EFA06767.1"/>
    <property type="molecule type" value="Genomic_DNA"/>
</dbReference>
<dbReference type="eggNOG" id="ENOG502SRWQ">
    <property type="taxonomic scope" value="Eukaryota"/>
</dbReference>
<dbReference type="AlphaFoldDB" id="D6WU49"/>
<evidence type="ECO:0000256" key="1">
    <source>
        <dbReference type="SAM" id="MobiDB-lite"/>
    </source>
</evidence>
<reference evidence="3 4" key="2">
    <citation type="journal article" date="2010" name="Nucleic Acids Res.">
        <title>BeetleBase in 2010: revisions to provide comprehensive genomic information for Tribolium castaneum.</title>
        <authorList>
            <person name="Kim H.S."/>
            <person name="Murphy T."/>
            <person name="Xia J."/>
            <person name="Caragea D."/>
            <person name="Park Y."/>
            <person name="Beeman R.W."/>
            <person name="Lorenzen M.D."/>
            <person name="Butcher S."/>
            <person name="Manak J.R."/>
            <person name="Brown S.J."/>
        </authorList>
    </citation>
    <scope>GENOME REANNOTATION</scope>
    <source>
        <strain evidence="3 4">Georgia GA2</strain>
    </source>
</reference>
<protein>
    <submittedName>
        <fullName evidence="3">Uncharacterized protein</fullName>
    </submittedName>
</protein>
<dbReference type="Proteomes" id="UP000007266">
    <property type="component" value="Linkage group 7"/>
</dbReference>
<feature type="chain" id="PRO_5003089632" evidence="2">
    <location>
        <begin position="20"/>
        <end position="469"/>
    </location>
</feature>